<dbReference type="GO" id="GO:0043758">
    <property type="term" value="F:acetate-CoA ligase (ADP-forming) activity"/>
    <property type="evidence" value="ECO:0007669"/>
    <property type="project" value="InterPro"/>
</dbReference>
<dbReference type="SUPFAM" id="SSF56059">
    <property type="entry name" value="Glutathione synthetase ATP-binding domain-like"/>
    <property type="match status" value="1"/>
</dbReference>
<sequence>MSLEPLLNPRSIAMIGASDNAGRIGGMPLELLSHFGFAGEVYPVNPKYDEVFGYRCYAQVEDLPEVPDLAVLAIGARDVTAMLRRCHAVGIRAAVVYAAGFAEEGAAGLLLQQELVQFCRESGMQVAGPNCMGLANLNTRAFTAFAAIFKTASMQSDTGCVSVLTQSGNVCSALYGLVRAQDLPVSHFINTGNEATVDFAQYLAYLADDPHTEIVLGYVEQIRDGRRFIDACRRFQAQGKVLVVLKAGVTDKGAVAVQSHTSALAGDQKIYEAAFRDLNVIAADDFAQMANIAMLARLRHRTAGARIGVVTMSGALGAILTDRFIQAGLQLPDLPDDVQAQLRQGIPAYGMVGNPVDVTGNIVNDPQFIVQVLQALAITPALDTVVINAPGYMLDRMAQPLIDVVQKYPRLFVAIDTGSASCRQALREAGVAVFDDLGHAVRALGPFLTWQERRGQPNAPVDDTCDGHTWIDSQPMAGRVNAASGHARIDVPHLPCHEGDARHYLAGFGLPDPDVRIAGTREEAAALADQLGVPLAMKVVSADLAHKTEAGGVLLNITGAQAAAQAYEQILENCRNYQPGAAIAGVMITPMQQGVAELLVGATRDPVFGPVLTVALGGIMTEIYHDTAHALLPVTHSEAVQLLRSLKASALLDGFRGRPSADVDAAAQAMVAVGHAFVAGQPILDQIEINPLLVRQAGSGVAMLDALLLADTATQASVVQG</sequence>
<dbReference type="InterPro" id="IPR013815">
    <property type="entry name" value="ATP_grasp_subdomain_1"/>
</dbReference>
<dbReference type="InterPro" id="IPR003781">
    <property type="entry name" value="CoA-bd"/>
</dbReference>
<dbReference type="EMBL" id="DOEK01000040">
    <property type="protein sequence ID" value="HBP31593.1"/>
    <property type="molecule type" value="Genomic_DNA"/>
</dbReference>
<dbReference type="Gene3D" id="3.30.1490.20">
    <property type="entry name" value="ATP-grasp fold, A domain"/>
    <property type="match status" value="1"/>
</dbReference>
<reference evidence="4 5" key="1">
    <citation type="journal article" date="2018" name="Nat. Biotechnol.">
        <title>A standardized bacterial taxonomy based on genome phylogeny substantially revises the tree of life.</title>
        <authorList>
            <person name="Parks D.H."/>
            <person name="Chuvochina M."/>
            <person name="Waite D.W."/>
            <person name="Rinke C."/>
            <person name="Skarshewski A."/>
            <person name="Chaumeil P.A."/>
            <person name="Hugenholtz P."/>
        </authorList>
    </citation>
    <scope>NUCLEOTIDE SEQUENCE [LARGE SCALE GENOMIC DNA]</scope>
    <source>
        <strain evidence="4">UBA10707</strain>
    </source>
</reference>
<dbReference type="InterPro" id="IPR016102">
    <property type="entry name" value="Succinyl-CoA_synth-like"/>
</dbReference>
<dbReference type="Pfam" id="PF13380">
    <property type="entry name" value="CoA_binding_2"/>
    <property type="match status" value="1"/>
</dbReference>
<dbReference type="Gene3D" id="3.40.50.261">
    <property type="entry name" value="Succinyl-CoA synthetase domains"/>
    <property type="match status" value="2"/>
</dbReference>
<protein>
    <submittedName>
        <fullName evidence="4">CoA-binding protein</fullName>
    </submittedName>
</protein>
<feature type="domain" description="ATP-grasp" evidence="3">
    <location>
        <begin position="502"/>
        <end position="538"/>
    </location>
</feature>
<dbReference type="Gene3D" id="3.30.470.20">
    <property type="entry name" value="ATP-grasp fold, B domain"/>
    <property type="match status" value="1"/>
</dbReference>
<dbReference type="Proteomes" id="UP000264036">
    <property type="component" value="Unassembled WGS sequence"/>
</dbReference>
<dbReference type="FunFam" id="3.30.1490.20:FF:000020">
    <property type="entry name" value="Protein lysine acetyltransferase"/>
    <property type="match status" value="1"/>
</dbReference>
<dbReference type="Gene3D" id="3.40.50.720">
    <property type="entry name" value="NAD(P)-binding Rossmann-like Domain"/>
    <property type="match status" value="1"/>
</dbReference>
<dbReference type="PANTHER" id="PTHR42793">
    <property type="entry name" value="COA BINDING DOMAIN CONTAINING PROTEIN"/>
    <property type="match status" value="1"/>
</dbReference>
<keyword evidence="2" id="KW-0547">Nucleotide-binding</keyword>
<organism evidence="4 5">
    <name type="scientific">Advenella kashmirensis</name>
    <dbReference type="NCBI Taxonomy" id="310575"/>
    <lineage>
        <taxon>Bacteria</taxon>
        <taxon>Pseudomonadati</taxon>
        <taxon>Pseudomonadota</taxon>
        <taxon>Betaproteobacteria</taxon>
        <taxon>Burkholderiales</taxon>
        <taxon>Alcaligenaceae</taxon>
    </lineage>
</organism>
<dbReference type="SMART" id="SM00881">
    <property type="entry name" value="CoA_binding"/>
    <property type="match status" value="1"/>
</dbReference>
<dbReference type="InterPro" id="IPR036291">
    <property type="entry name" value="NAD(P)-bd_dom_sf"/>
</dbReference>
<name>A0A356LKN4_9BURK</name>
<dbReference type="Pfam" id="PF13607">
    <property type="entry name" value="Succ_CoA_lig"/>
    <property type="match status" value="1"/>
</dbReference>
<dbReference type="SUPFAM" id="SSF51735">
    <property type="entry name" value="NAD(P)-binding Rossmann-fold domains"/>
    <property type="match status" value="1"/>
</dbReference>
<dbReference type="AlphaFoldDB" id="A0A356LKN4"/>
<evidence type="ECO:0000256" key="2">
    <source>
        <dbReference type="PROSITE-ProRule" id="PRU00409"/>
    </source>
</evidence>
<comment type="similarity">
    <text evidence="1">In the N-terminal section; belongs to the acetate CoA ligase alpha subunit family.</text>
</comment>
<evidence type="ECO:0000256" key="1">
    <source>
        <dbReference type="ARBA" id="ARBA00060888"/>
    </source>
</evidence>
<dbReference type="Pfam" id="PF19045">
    <property type="entry name" value="Ligase_CoA_2"/>
    <property type="match status" value="1"/>
</dbReference>
<comment type="caution">
    <text evidence="4">The sequence shown here is derived from an EMBL/GenBank/DDBJ whole genome shotgun (WGS) entry which is preliminary data.</text>
</comment>
<evidence type="ECO:0000313" key="4">
    <source>
        <dbReference type="EMBL" id="HBP31593.1"/>
    </source>
</evidence>
<dbReference type="SUPFAM" id="SSF52210">
    <property type="entry name" value="Succinyl-CoA synthetase domains"/>
    <property type="match status" value="2"/>
</dbReference>
<accession>A0A356LKN4</accession>
<dbReference type="InterPro" id="IPR043938">
    <property type="entry name" value="Ligase_CoA_dom"/>
</dbReference>
<dbReference type="GO" id="GO:0046872">
    <property type="term" value="F:metal ion binding"/>
    <property type="evidence" value="ECO:0007669"/>
    <property type="project" value="InterPro"/>
</dbReference>
<dbReference type="GO" id="GO:0005524">
    <property type="term" value="F:ATP binding"/>
    <property type="evidence" value="ECO:0007669"/>
    <property type="project" value="UniProtKB-UniRule"/>
</dbReference>
<dbReference type="InterPro" id="IPR011761">
    <property type="entry name" value="ATP-grasp"/>
</dbReference>
<dbReference type="InterPro" id="IPR032875">
    <property type="entry name" value="Succ_CoA_lig_flav_dom"/>
</dbReference>
<proteinExistence type="inferred from homology"/>
<gene>
    <name evidence="4" type="ORF">DD666_19550</name>
</gene>
<dbReference type="Pfam" id="PF13549">
    <property type="entry name" value="ATP-grasp_5"/>
    <property type="match status" value="1"/>
</dbReference>
<dbReference type="PANTHER" id="PTHR42793:SF4">
    <property type="entry name" value="BLL6376 PROTEIN"/>
    <property type="match status" value="1"/>
</dbReference>
<keyword evidence="2" id="KW-0067">ATP-binding</keyword>
<evidence type="ECO:0000259" key="3">
    <source>
        <dbReference type="PROSITE" id="PS50975"/>
    </source>
</evidence>
<evidence type="ECO:0000313" key="5">
    <source>
        <dbReference type="Proteomes" id="UP000264036"/>
    </source>
</evidence>
<dbReference type="PROSITE" id="PS50975">
    <property type="entry name" value="ATP_GRASP"/>
    <property type="match status" value="1"/>
</dbReference>